<dbReference type="GO" id="GO:0046872">
    <property type="term" value="F:metal ion binding"/>
    <property type="evidence" value="ECO:0007669"/>
    <property type="project" value="UniProtKB-KW"/>
</dbReference>
<evidence type="ECO:0000259" key="6">
    <source>
        <dbReference type="PROSITE" id="PS51007"/>
    </source>
</evidence>
<sequence>MKAFITGALLGATLAVPAAAQSGDVAAGESEFRKCRACHMIQDADGTDIVRGGATGPNLWNIMGAPIAHEEGFRYGEGLLAAREANPDFTWTEEEMVAYVTDPTAWVREKSGDASARSKMTFKLNRGQEDVAAYLASVSPDYTPGGAAEAGEAAEGEAAPAQ</sequence>
<evidence type="ECO:0000256" key="4">
    <source>
        <dbReference type="PROSITE-ProRule" id="PRU00433"/>
    </source>
</evidence>
<dbReference type="AlphaFoldDB" id="A0A1G5BLU2"/>
<keyword evidence="5" id="KW-0732">Signal</keyword>
<dbReference type="Gene3D" id="1.10.760.10">
    <property type="entry name" value="Cytochrome c-like domain"/>
    <property type="match status" value="1"/>
</dbReference>
<dbReference type="RefSeq" id="WP_090739648.1">
    <property type="nucleotide sequence ID" value="NZ_FMVT01000001.1"/>
</dbReference>
<name>A0A1G5BLU2_9RHOB</name>
<evidence type="ECO:0000256" key="1">
    <source>
        <dbReference type="ARBA" id="ARBA00022617"/>
    </source>
</evidence>
<organism evidence="7 8">
    <name type="scientific">Paracoccus tibetensis</name>
    <dbReference type="NCBI Taxonomy" id="336292"/>
    <lineage>
        <taxon>Bacteria</taxon>
        <taxon>Pseudomonadati</taxon>
        <taxon>Pseudomonadota</taxon>
        <taxon>Alphaproteobacteria</taxon>
        <taxon>Rhodobacterales</taxon>
        <taxon>Paracoccaceae</taxon>
        <taxon>Paracoccus</taxon>
    </lineage>
</organism>
<dbReference type="STRING" id="336292.SAMN05660710_00196"/>
<protein>
    <submittedName>
        <fullName evidence="7">Cytochrome c</fullName>
    </submittedName>
</protein>
<dbReference type="InterPro" id="IPR009056">
    <property type="entry name" value="Cyt_c-like_dom"/>
</dbReference>
<dbReference type="EMBL" id="FMVT01000001">
    <property type="protein sequence ID" value="SCX91036.1"/>
    <property type="molecule type" value="Genomic_DNA"/>
</dbReference>
<dbReference type="SUPFAM" id="SSF46626">
    <property type="entry name" value="Cytochrome c"/>
    <property type="match status" value="1"/>
</dbReference>
<feature type="domain" description="Cytochrome c" evidence="6">
    <location>
        <begin position="23"/>
        <end position="139"/>
    </location>
</feature>
<feature type="signal peptide" evidence="5">
    <location>
        <begin position="1"/>
        <end position="20"/>
    </location>
</feature>
<gene>
    <name evidence="7" type="ORF">SAMN05660710_00196</name>
</gene>
<evidence type="ECO:0000313" key="7">
    <source>
        <dbReference type="EMBL" id="SCX91036.1"/>
    </source>
</evidence>
<keyword evidence="8" id="KW-1185">Reference proteome</keyword>
<keyword evidence="2 4" id="KW-0479">Metal-binding</keyword>
<dbReference type="GO" id="GO:0009055">
    <property type="term" value="F:electron transfer activity"/>
    <property type="evidence" value="ECO:0007669"/>
    <property type="project" value="InterPro"/>
</dbReference>
<dbReference type="InterPro" id="IPR036909">
    <property type="entry name" value="Cyt_c-like_dom_sf"/>
</dbReference>
<dbReference type="Proteomes" id="UP000199502">
    <property type="component" value="Unassembled WGS sequence"/>
</dbReference>
<dbReference type="OrthoDB" id="9805828at2"/>
<dbReference type="GO" id="GO:0020037">
    <property type="term" value="F:heme binding"/>
    <property type="evidence" value="ECO:0007669"/>
    <property type="project" value="InterPro"/>
</dbReference>
<dbReference type="PROSITE" id="PS51007">
    <property type="entry name" value="CYTC"/>
    <property type="match status" value="1"/>
</dbReference>
<evidence type="ECO:0000313" key="8">
    <source>
        <dbReference type="Proteomes" id="UP000199502"/>
    </source>
</evidence>
<evidence type="ECO:0000256" key="5">
    <source>
        <dbReference type="SAM" id="SignalP"/>
    </source>
</evidence>
<keyword evidence="3 4" id="KW-0408">Iron</keyword>
<proteinExistence type="predicted"/>
<keyword evidence="1 4" id="KW-0349">Heme</keyword>
<feature type="chain" id="PRO_5011505880" evidence="5">
    <location>
        <begin position="21"/>
        <end position="162"/>
    </location>
</feature>
<evidence type="ECO:0000256" key="3">
    <source>
        <dbReference type="ARBA" id="ARBA00023004"/>
    </source>
</evidence>
<reference evidence="7 8" key="1">
    <citation type="submission" date="2016-10" db="EMBL/GenBank/DDBJ databases">
        <authorList>
            <person name="de Groot N.N."/>
        </authorList>
    </citation>
    <scope>NUCLEOTIDE SEQUENCE [LARGE SCALE GENOMIC DNA]</scope>
    <source>
        <strain evidence="7 8">CGMCC 1.8925</strain>
    </source>
</reference>
<evidence type="ECO:0000256" key="2">
    <source>
        <dbReference type="ARBA" id="ARBA00022723"/>
    </source>
</evidence>
<accession>A0A1G5BLU2</accession>